<comment type="caution">
    <text evidence="2">The sequence shown here is derived from an EMBL/GenBank/DDBJ whole genome shotgun (WGS) entry which is preliminary data.</text>
</comment>
<evidence type="ECO:0000313" key="3">
    <source>
        <dbReference type="Proteomes" id="UP000322362"/>
    </source>
</evidence>
<dbReference type="Proteomes" id="UP000322362">
    <property type="component" value="Unassembled WGS sequence"/>
</dbReference>
<organism evidence="2 3">
    <name type="scientific">Sphingobacterium phlebotomi</name>
    <dbReference type="NCBI Taxonomy" id="2605433"/>
    <lineage>
        <taxon>Bacteria</taxon>
        <taxon>Pseudomonadati</taxon>
        <taxon>Bacteroidota</taxon>
        <taxon>Sphingobacteriia</taxon>
        <taxon>Sphingobacteriales</taxon>
        <taxon>Sphingobacteriaceae</taxon>
        <taxon>Sphingobacterium</taxon>
    </lineage>
</organism>
<protein>
    <submittedName>
        <fullName evidence="2">Uncharacterized protein</fullName>
    </submittedName>
</protein>
<gene>
    <name evidence="2" type="ORF">FXV77_09370</name>
</gene>
<accession>A0A5D4H7N6</accession>
<keyword evidence="1" id="KW-0472">Membrane</keyword>
<evidence type="ECO:0000313" key="2">
    <source>
        <dbReference type="EMBL" id="TYR36698.1"/>
    </source>
</evidence>
<sequence>MMKTATYIRTLDGHFRNGLLILVMMLGVIFYSDFLMDVYKPCLDDMKIEETFDLLKIETRHPDSVLNRKVYA</sequence>
<dbReference type="AlphaFoldDB" id="A0A5D4H7N6"/>
<keyword evidence="1" id="KW-1133">Transmembrane helix</keyword>
<reference evidence="2 3" key="1">
    <citation type="submission" date="2019-08" db="EMBL/GenBank/DDBJ databases">
        <title>Phlebobacter frassis gen. nov. sp. nov., a new member of family Sphingobacteriaceae isolated from sand fly rearing media.</title>
        <authorList>
            <person name="Kakumanu M.L."/>
            <person name="Marayati B.F."/>
            <person name="Wada-Katsumata A."/>
            <person name="Wasserberg G."/>
            <person name="Schal C."/>
            <person name="Apperson C.S."/>
            <person name="Ponnusamy L."/>
        </authorList>
    </citation>
    <scope>NUCLEOTIDE SEQUENCE [LARGE SCALE GENOMIC DNA]</scope>
    <source>
        <strain evidence="2 3">SSI9</strain>
    </source>
</reference>
<keyword evidence="3" id="KW-1185">Reference proteome</keyword>
<dbReference type="RefSeq" id="WP_148918950.1">
    <property type="nucleotide sequence ID" value="NZ_VTAV01000004.1"/>
</dbReference>
<feature type="transmembrane region" description="Helical" evidence="1">
    <location>
        <begin position="20"/>
        <end position="39"/>
    </location>
</feature>
<name>A0A5D4H7N6_9SPHI</name>
<proteinExistence type="predicted"/>
<evidence type="ECO:0000256" key="1">
    <source>
        <dbReference type="SAM" id="Phobius"/>
    </source>
</evidence>
<keyword evidence="1" id="KW-0812">Transmembrane</keyword>
<dbReference type="EMBL" id="VTAV01000004">
    <property type="protein sequence ID" value="TYR36698.1"/>
    <property type="molecule type" value="Genomic_DNA"/>
</dbReference>